<keyword evidence="2" id="KW-1185">Reference proteome</keyword>
<gene>
    <name evidence="1" type="ORF">KC19_12G015500</name>
</gene>
<name>A0A8T0G2M5_CERPU</name>
<accession>A0A8T0G2M5</accession>
<protein>
    <submittedName>
        <fullName evidence="1">Uncharacterized protein</fullName>
    </submittedName>
</protein>
<organism evidence="1 2">
    <name type="scientific">Ceratodon purpureus</name>
    <name type="common">Fire moss</name>
    <name type="synonym">Dicranum purpureum</name>
    <dbReference type="NCBI Taxonomy" id="3225"/>
    <lineage>
        <taxon>Eukaryota</taxon>
        <taxon>Viridiplantae</taxon>
        <taxon>Streptophyta</taxon>
        <taxon>Embryophyta</taxon>
        <taxon>Bryophyta</taxon>
        <taxon>Bryophytina</taxon>
        <taxon>Bryopsida</taxon>
        <taxon>Dicranidae</taxon>
        <taxon>Pseudoditrichales</taxon>
        <taxon>Ditrichaceae</taxon>
        <taxon>Ceratodon</taxon>
    </lineage>
</organism>
<dbReference type="Proteomes" id="UP000822688">
    <property type="component" value="Chromosome 12"/>
</dbReference>
<comment type="caution">
    <text evidence="1">The sequence shown here is derived from an EMBL/GenBank/DDBJ whole genome shotgun (WGS) entry which is preliminary data.</text>
</comment>
<evidence type="ECO:0000313" key="2">
    <source>
        <dbReference type="Proteomes" id="UP000822688"/>
    </source>
</evidence>
<dbReference type="EMBL" id="CM026433">
    <property type="protein sequence ID" value="KAG0553493.1"/>
    <property type="molecule type" value="Genomic_DNA"/>
</dbReference>
<proteinExistence type="predicted"/>
<evidence type="ECO:0000313" key="1">
    <source>
        <dbReference type="EMBL" id="KAG0553493.1"/>
    </source>
</evidence>
<dbReference type="AlphaFoldDB" id="A0A8T0G2M5"/>
<reference evidence="1" key="1">
    <citation type="submission" date="2020-06" db="EMBL/GenBank/DDBJ databases">
        <title>WGS assembly of Ceratodon purpureus strain R40.</title>
        <authorList>
            <person name="Carey S.B."/>
            <person name="Jenkins J."/>
            <person name="Shu S."/>
            <person name="Lovell J.T."/>
            <person name="Sreedasyam A."/>
            <person name="Maumus F."/>
            <person name="Tiley G.P."/>
            <person name="Fernandez-Pozo N."/>
            <person name="Barry K."/>
            <person name="Chen C."/>
            <person name="Wang M."/>
            <person name="Lipzen A."/>
            <person name="Daum C."/>
            <person name="Saski C.A."/>
            <person name="Payton A.C."/>
            <person name="Mcbreen J.C."/>
            <person name="Conrad R.E."/>
            <person name="Kollar L.M."/>
            <person name="Olsson S."/>
            <person name="Huttunen S."/>
            <person name="Landis J.B."/>
            <person name="Wickett N.J."/>
            <person name="Johnson M.G."/>
            <person name="Rensing S.A."/>
            <person name="Grimwood J."/>
            <person name="Schmutz J."/>
            <person name="Mcdaniel S.F."/>
        </authorList>
    </citation>
    <scope>NUCLEOTIDE SEQUENCE</scope>
    <source>
        <strain evidence="1">R40</strain>
    </source>
</reference>
<sequence>MLQCLMRVQSNDNNPKFWNISLARFGAVAIAMDMARVSESVFSETKERLIGNPNRDHANVFPAARDRAPTFICYCSRENPLELSDLDESVLPTFCLHWRVLESKLLSMCIGSASPIFSWRLSPLYISFYESCSTSLSTCLLLSFFAVSIRFQGLAKDYSFKMDSQSNKYLQHIYPQYERQFQEETELPNYRVEFKLKLKKNGIPMLPYLKNDFREYNMEVRVESDCYIVIVTGYPPNDAFGQRDVLKIVRVHDSDATMISMEQLEM</sequence>